<feature type="transmembrane region" description="Helical" evidence="1">
    <location>
        <begin position="12"/>
        <end position="35"/>
    </location>
</feature>
<dbReference type="Proteomes" id="UP000199382">
    <property type="component" value="Unassembled WGS sequence"/>
</dbReference>
<keyword evidence="1" id="KW-0812">Transmembrane</keyword>
<keyword evidence="2" id="KW-0808">Transferase</keyword>
<dbReference type="GO" id="GO:0016740">
    <property type="term" value="F:transferase activity"/>
    <property type="evidence" value="ECO:0007669"/>
    <property type="project" value="UniProtKB-KW"/>
</dbReference>
<dbReference type="Pfam" id="PF14269">
    <property type="entry name" value="Arylsulfotran_2"/>
    <property type="match status" value="1"/>
</dbReference>
<dbReference type="OrthoDB" id="264813at2"/>
<dbReference type="AlphaFoldDB" id="A0A1G8VG97"/>
<dbReference type="InterPro" id="IPR039535">
    <property type="entry name" value="ASST-like"/>
</dbReference>
<keyword evidence="1" id="KW-1133">Transmembrane helix</keyword>
<dbReference type="RefSeq" id="WP_093155773.1">
    <property type="nucleotide sequence ID" value="NZ_FNEK01000021.1"/>
</dbReference>
<name>A0A1G8VG97_9RHOB</name>
<evidence type="ECO:0000256" key="1">
    <source>
        <dbReference type="SAM" id="Phobius"/>
    </source>
</evidence>
<keyword evidence="3" id="KW-1185">Reference proteome</keyword>
<protein>
    <submittedName>
        <fullName evidence="2">Arylsulfotransferase (ASST)</fullName>
    </submittedName>
</protein>
<organism evidence="2 3">
    <name type="scientific">Aliiruegeria lutimaris</name>
    <dbReference type="NCBI Taxonomy" id="571298"/>
    <lineage>
        <taxon>Bacteria</taxon>
        <taxon>Pseudomonadati</taxon>
        <taxon>Pseudomonadota</taxon>
        <taxon>Alphaproteobacteria</taxon>
        <taxon>Rhodobacterales</taxon>
        <taxon>Roseobacteraceae</taxon>
        <taxon>Aliiruegeria</taxon>
    </lineage>
</organism>
<evidence type="ECO:0000313" key="2">
    <source>
        <dbReference type="EMBL" id="SDJ64345.1"/>
    </source>
</evidence>
<gene>
    <name evidence="2" type="ORF">SAMN04488026_102122</name>
</gene>
<accession>A0A1G8VG97</accession>
<dbReference type="STRING" id="571298.SAMN04488026_102122"/>
<proteinExistence type="predicted"/>
<sequence length="455" mass="51962">MRLERFAFRKIELWVVGLLLVVAGIGAITFGAIVYDTTKGKARFGSLGESAVLVAKAPWTVEEVLHEDERMLSQSPNRFPGTGGWQVEGESYPGDLPGYILISRHDGDKRRHVLELYDLTDLSVVHRWWPDANELLADARRDWIWMDYTAWRRAAWRAIHPLLLENGDLIVKDQYAPLFRISACGEKVWMKDDIYYHHSTEPDGEGGFWIATDPAKSDIPGVTEWFVEDMITQMTTDGEVLFEKSIVKAYYENGLFHRIFGAGFHYNNPLHLNDAQPVLEDGPYWKKGDVFVSVRRYSTILLYRPSTDKIVWMKEGPWLDQHDVDIVDDHTIAVFNNNAVNTGRGRRVRNVSEVLFYDFETDTVTSPFRAAMERYSVRTETEGLFDLLPTGHMMLEEENAGRLLLFAPDGELVASFINNNSEGLGFHMGWSRYIPEDLGQRAIAAIKTHDCNPDP</sequence>
<keyword evidence="1" id="KW-0472">Membrane</keyword>
<reference evidence="2 3" key="1">
    <citation type="submission" date="2016-10" db="EMBL/GenBank/DDBJ databases">
        <authorList>
            <person name="de Groot N.N."/>
        </authorList>
    </citation>
    <scope>NUCLEOTIDE SEQUENCE [LARGE SCALE GENOMIC DNA]</scope>
    <source>
        <strain evidence="2 3">DSM 25294</strain>
    </source>
</reference>
<evidence type="ECO:0000313" key="3">
    <source>
        <dbReference type="Proteomes" id="UP000199382"/>
    </source>
</evidence>
<dbReference type="EMBL" id="FNEK01000021">
    <property type="protein sequence ID" value="SDJ64345.1"/>
    <property type="molecule type" value="Genomic_DNA"/>
</dbReference>